<evidence type="ECO:0000256" key="1">
    <source>
        <dbReference type="PROSITE-ProRule" id="PRU00042"/>
    </source>
</evidence>
<keyword evidence="1" id="KW-0479">Metal-binding</keyword>
<dbReference type="PROSITE" id="PS50157">
    <property type="entry name" value="ZINC_FINGER_C2H2_2"/>
    <property type="match status" value="1"/>
</dbReference>
<dbReference type="InterPro" id="IPR013087">
    <property type="entry name" value="Znf_C2H2_type"/>
</dbReference>
<organism evidence="4 5">
    <name type="scientific">Carnegiea gigantea</name>
    <dbReference type="NCBI Taxonomy" id="171969"/>
    <lineage>
        <taxon>Eukaryota</taxon>
        <taxon>Viridiplantae</taxon>
        <taxon>Streptophyta</taxon>
        <taxon>Embryophyta</taxon>
        <taxon>Tracheophyta</taxon>
        <taxon>Spermatophyta</taxon>
        <taxon>Magnoliopsida</taxon>
        <taxon>eudicotyledons</taxon>
        <taxon>Gunneridae</taxon>
        <taxon>Pentapetalae</taxon>
        <taxon>Caryophyllales</taxon>
        <taxon>Cactineae</taxon>
        <taxon>Cactaceae</taxon>
        <taxon>Cactoideae</taxon>
        <taxon>Echinocereeae</taxon>
        <taxon>Carnegiea</taxon>
    </lineage>
</organism>
<dbReference type="Pfam" id="PF13912">
    <property type="entry name" value="zf-C2H2_6"/>
    <property type="match status" value="1"/>
</dbReference>
<dbReference type="GO" id="GO:0006355">
    <property type="term" value="P:regulation of DNA-templated transcription"/>
    <property type="evidence" value="ECO:0007669"/>
    <property type="project" value="InterPro"/>
</dbReference>
<feature type="domain" description="C2H2-type" evidence="3">
    <location>
        <begin position="233"/>
        <end position="255"/>
    </location>
</feature>
<dbReference type="Proteomes" id="UP001153076">
    <property type="component" value="Unassembled WGS sequence"/>
</dbReference>
<feature type="compositionally biased region" description="Basic residues" evidence="2">
    <location>
        <begin position="97"/>
        <end position="107"/>
    </location>
</feature>
<feature type="compositionally biased region" description="Basic and acidic residues" evidence="2">
    <location>
        <begin position="292"/>
        <end position="301"/>
    </location>
</feature>
<dbReference type="OrthoDB" id="9411774at2759"/>
<feature type="compositionally biased region" description="Basic and acidic residues" evidence="2">
    <location>
        <begin position="164"/>
        <end position="174"/>
    </location>
</feature>
<comment type="caution">
    <text evidence="4">The sequence shown here is derived from an EMBL/GenBank/DDBJ whole genome shotgun (WGS) entry which is preliminary data.</text>
</comment>
<keyword evidence="5" id="KW-1185">Reference proteome</keyword>
<dbReference type="PANTHER" id="PTHR46326:SF2">
    <property type="entry name" value="ZINC FINGER PROTEIN ZAT1-RELATED"/>
    <property type="match status" value="1"/>
</dbReference>
<dbReference type="PANTHER" id="PTHR46326">
    <property type="entry name" value="ZINC FINGER PROTEIN ZAT1-RELATED"/>
    <property type="match status" value="1"/>
</dbReference>
<evidence type="ECO:0000313" key="5">
    <source>
        <dbReference type="Proteomes" id="UP001153076"/>
    </source>
</evidence>
<evidence type="ECO:0000259" key="3">
    <source>
        <dbReference type="PROSITE" id="PS50157"/>
    </source>
</evidence>
<dbReference type="InterPro" id="IPR044303">
    <property type="entry name" value="ZAT1/4/9"/>
</dbReference>
<feature type="compositionally biased region" description="Polar residues" evidence="2">
    <location>
        <begin position="131"/>
        <end position="144"/>
    </location>
</feature>
<feature type="region of interest" description="Disordered" evidence="2">
    <location>
        <begin position="164"/>
        <end position="227"/>
    </location>
</feature>
<dbReference type="AlphaFoldDB" id="A0A9Q1KTH5"/>
<reference evidence="4" key="1">
    <citation type="submission" date="2022-04" db="EMBL/GenBank/DDBJ databases">
        <title>Carnegiea gigantea Genome sequencing and assembly v2.</title>
        <authorList>
            <person name="Copetti D."/>
            <person name="Sanderson M.J."/>
            <person name="Burquez A."/>
            <person name="Wojciechowski M.F."/>
        </authorList>
    </citation>
    <scope>NUCLEOTIDE SEQUENCE</scope>
    <source>
        <strain evidence="4">SGP5-SGP5p</strain>
        <tissue evidence="4">Aerial part</tissue>
    </source>
</reference>
<dbReference type="InterPro" id="IPR036236">
    <property type="entry name" value="Znf_C2H2_sf"/>
</dbReference>
<sequence>MIDRMVNVWALGGHMRSHLATLPLPPKKINTDQPQLGDPAHSDSSSTHSQEDNLSGYGLRANPKRSFKGSDPGLLLDAGSAVQEQDRESETDSTHNPTRRRSKRTIHKKEQQTQDNHEIEYSKKSKHSESVTESAPVSSVSDASQDQEVALCLMMLSRDNRVWPRRETREEKSVQDTNDSAELTTRGARKKCKTNRALLGHGGHKEGESRKEYQAKKKNNNNNNNNGGEKKIYECPFCLKVFGSGQALGGHKRSHLLASTTSNSNKVHDDHSKSSFSLDLNLPAPIDDDHDDQDHSQLEFF</sequence>
<keyword evidence="1" id="KW-0862">Zinc</keyword>
<dbReference type="PROSITE" id="PS00028">
    <property type="entry name" value="ZINC_FINGER_C2H2_1"/>
    <property type="match status" value="1"/>
</dbReference>
<name>A0A9Q1KTH5_9CARY</name>
<dbReference type="GO" id="GO:0008270">
    <property type="term" value="F:zinc ion binding"/>
    <property type="evidence" value="ECO:0007669"/>
    <property type="project" value="UniProtKB-KW"/>
</dbReference>
<feature type="compositionally biased region" description="Basic and acidic residues" evidence="2">
    <location>
        <begin position="203"/>
        <end position="215"/>
    </location>
</feature>
<gene>
    <name evidence="4" type="ORF">Cgig2_002536</name>
</gene>
<dbReference type="SUPFAM" id="SSF57667">
    <property type="entry name" value="beta-beta-alpha zinc fingers"/>
    <property type="match status" value="1"/>
</dbReference>
<dbReference type="EMBL" id="JAKOGI010000022">
    <property type="protein sequence ID" value="KAJ8449404.1"/>
    <property type="molecule type" value="Genomic_DNA"/>
</dbReference>
<proteinExistence type="predicted"/>
<keyword evidence="1" id="KW-0863">Zinc-finger</keyword>
<evidence type="ECO:0000313" key="4">
    <source>
        <dbReference type="EMBL" id="KAJ8449404.1"/>
    </source>
</evidence>
<feature type="compositionally biased region" description="Basic and acidic residues" evidence="2">
    <location>
        <begin position="108"/>
        <end position="130"/>
    </location>
</feature>
<evidence type="ECO:0000256" key="2">
    <source>
        <dbReference type="SAM" id="MobiDB-lite"/>
    </source>
</evidence>
<feature type="compositionally biased region" description="Basic and acidic residues" evidence="2">
    <location>
        <begin position="84"/>
        <end position="93"/>
    </location>
</feature>
<feature type="region of interest" description="Disordered" evidence="2">
    <location>
        <begin position="22"/>
        <end position="144"/>
    </location>
</feature>
<feature type="region of interest" description="Disordered" evidence="2">
    <location>
        <begin position="260"/>
        <end position="301"/>
    </location>
</feature>
<protein>
    <recommendedName>
        <fullName evidence="3">C2H2-type domain-containing protein</fullName>
    </recommendedName>
</protein>
<accession>A0A9Q1KTH5</accession>